<dbReference type="EMBL" id="JASPKZ010001212">
    <property type="protein sequence ID" value="KAJ9598519.1"/>
    <property type="molecule type" value="Genomic_DNA"/>
</dbReference>
<reference evidence="2" key="2">
    <citation type="submission" date="2023-05" db="EMBL/GenBank/DDBJ databases">
        <authorList>
            <person name="Fouks B."/>
        </authorList>
    </citation>
    <scope>NUCLEOTIDE SEQUENCE</scope>
    <source>
        <strain evidence="2">Stay&amp;Tobe</strain>
        <tissue evidence="2">Testes</tissue>
    </source>
</reference>
<dbReference type="PROSITE" id="PS00028">
    <property type="entry name" value="ZINC_FINGER_C2H2_1"/>
    <property type="match status" value="1"/>
</dbReference>
<dbReference type="Pfam" id="PF12874">
    <property type="entry name" value="zf-met"/>
    <property type="match status" value="1"/>
</dbReference>
<accession>A0AAD8AGD1</accession>
<keyword evidence="3" id="KW-1185">Reference proteome</keyword>
<evidence type="ECO:0000313" key="3">
    <source>
        <dbReference type="Proteomes" id="UP001233999"/>
    </source>
</evidence>
<evidence type="ECO:0000313" key="2">
    <source>
        <dbReference type="EMBL" id="KAJ9598519.1"/>
    </source>
</evidence>
<organism evidence="2 3">
    <name type="scientific">Diploptera punctata</name>
    <name type="common">Pacific beetle cockroach</name>
    <dbReference type="NCBI Taxonomy" id="6984"/>
    <lineage>
        <taxon>Eukaryota</taxon>
        <taxon>Metazoa</taxon>
        <taxon>Ecdysozoa</taxon>
        <taxon>Arthropoda</taxon>
        <taxon>Hexapoda</taxon>
        <taxon>Insecta</taxon>
        <taxon>Pterygota</taxon>
        <taxon>Neoptera</taxon>
        <taxon>Polyneoptera</taxon>
        <taxon>Dictyoptera</taxon>
        <taxon>Blattodea</taxon>
        <taxon>Blaberoidea</taxon>
        <taxon>Blaberidae</taxon>
        <taxon>Diplopterinae</taxon>
        <taxon>Diploptera</taxon>
    </lineage>
</organism>
<evidence type="ECO:0000259" key="1">
    <source>
        <dbReference type="PROSITE" id="PS00028"/>
    </source>
</evidence>
<name>A0AAD8AGD1_DIPPU</name>
<protein>
    <recommendedName>
        <fullName evidence="1">C2H2-type domain-containing protein</fullName>
    </recommendedName>
</protein>
<proteinExistence type="predicted"/>
<gene>
    <name evidence="2" type="ORF">L9F63_010790</name>
</gene>
<dbReference type="Proteomes" id="UP001233999">
    <property type="component" value="Unassembled WGS sequence"/>
</dbReference>
<comment type="caution">
    <text evidence="2">The sequence shown here is derived from an EMBL/GenBank/DDBJ whole genome shotgun (WGS) entry which is preliminary data.</text>
</comment>
<reference evidence="2" key="1">
    <citation type="journal article" date="2023" name="IScience">
        <title>Live-bearing cockroach genome reveals convergent evolutionary mechanisms linked to viviparity in insects and beyond.</title>
        <authorList>
            <person name="Fouks B."/>
            <person name="Harrison M.C."/>
            <person name="Mikhailova A.A."/>
            <person name="Marchal E."/>
            <person name="English S."/>
            <person name="Carruthers M."/>
            <person name="Jennings E.C."/>
            <person name="Chiamaka E.L."/>
            <person name="Frigard R.A."/>
            <person name="Pippel M."/>
            <person name="Attardo G.M."/>
            <person name="Benoit J.B."/>
            <person name="Bornberg-Bauer E."/>
            <person name="Tobe S.S."/>
        </authorList>
    </citation>
    <scope>NUCLEOTIDE SEQUENCE</scope>
    <source>
        <strain evidence="2">Stay&amp;Tobe</strain>
    </source>
</reference>
<dbReference type="InterPro" id="IPR013087">
    <property type="entry name" value="Znf_C2H2_type"/>
</dbReference>
<dbReference type="AlphaFoldDB" id="A0AAD8AGD1"/>
<feature type="non-terminal residue" evidence="2">
    <location>
        <position position="157"/>
    </location>
</feature>
<sequence length="157" mass="18848">CTKYNKKTLKVRPSRLNCEKCNINFAFLYQFKQHICMFHNMALNDFIYPHTEKNATKENQNESFTSKCFLCGMKFTSQQQFNYHSCVPDSIDCSTDVDYENRNDISVQGNEFYCDICKKYFRFYDLFKEHDCVIDLYSEDEPQPKRRYVIILFYGRG</sequence>
<feature type="domain" description="C2H2-type" evidence="1">
    <location>
        <begin position="18"/>
        <end position="39"/>
    </location>
</feature>